<dbReference type="HAMAP" id="MF_00634">
    <property type="entry name" value="UPF0235"/>
    <property type="match status" value="1"/>
</dbReference>
<accession>A0A1F6M4I9</accession>
<dbReference type="PANTHER" id="PTHR13420">
    <property type="entry name" value="UPF0235 PROTEIN C15ORF40"/>
    <property type="match status" value="1"/>
</dbReference>
<gene>
    <name evidence="3" type="ORF">A3J66_04515</name>
</gene>
<dbReference type="InterPro" id="IPR036591">
    <property type="entry name" value="YggU-like_sf"/>
</dbReference>
<dbReference type="EMBL" id="MFQB01000035">
    <property type="protein sequence ID" value="OGH66515.1"/>
    <property type="molecule type" value="Genomic_DNA"/>
</dbReference>
<organism evidence="3 4">
    <name type="scientific">Candidatus Magasanikbacteria bacterium RIFCSPHIGHO2_02_FULL_47_14</name>
    <dbReference type="NCBI Taxonomy" id="1798680"/>
    <lineage>
        <taxon>Bacteria</taxon>
        <taxon>Candidatus Magasanikiibacteriota</taxon>
    </lineage>
</organism>
<dbReference type="PANTHER" id="PTHR13420:SF7">
    <property type="entry name" value="UPF0235 PROTEIN C15ORF40"/>
    <property type="match status" value="1"/>
</dbReference>
<comment type="caution">
    <text evidence="3">The sequence shown here is derived from an EMBL/GenBank/DDBJ whole genome shotgun (WGS) entry which is preliminary data.</text>
</comment>
<dbReference type="Proteomes" id="UP000176282">
    <property type="component" value="Unassembled WGS sequence"/>
</dbReference>
<dbReference type="STRING" id="1798680.A3J66_04515"/>
<sequence>MRRITVKVVPRAKQNRVIGTVNDDTIKVRLTAPPVDGAANKALVDLLSETWNIPKSRIQVVKGETSRMKLIEID</sequence>
<dbReference type="InterPro" id="IPR003746">
    <property type="entry name" value="DUF167"/>
</dbReference>
<evidence type="ECO:0000313" key="3">
    <source>
        <dbReference type="EMBL" id="OGH66515.1"/>
    </source>
</evidence>
<dbReference type="Gene3D" id="3.30.1200.10">
    <property type="entry name" value="YggU-like"/>
    <property type="match status" value="1"/>
</dbReference>
<dbReference type="GO" id="GO:0005737">
    <property type="term" value="C:cytoplasm"/>
    <property type="evidence" value="ECO:0007669"/>
    <property type="project" value="TreeGrafter"/>
</dbReference>
<evidence type="ECO:0000256" key="2">
    <source>
        <dbReference type="HAMAP-Rule" id="MF_00634"/>
    </source>
</evidence>
<evidence type="ECO:0000256" key="1">
    <source>
        <dbReference type="ARBA" id="ARBA00010364"/>
    </source>
</evidence>
<comment type="similarity">
    <text evidence="1 2">Belongs to the UPF0235 family.</text>
</comment>
<dbReference type="SMART" id="SM01152">
    <property type="entry name" value="DUF167"/>
    <property type="match status" value="1"/>
</dbReference>
<dbReference type="AlphaFoldDB" id="A0A1F6M4I9"/>
<evidence type="ECO:0000313" key="4">
    <source>
        <dbReference type="Proteomes" id="UP000176282"/>
    </source>
</evidence>
<dbReference type="NCBIfam" id="TIGR00251">
    <property type="entry name" value="DUF167 family protein"/>
    <property type="match status" value="1"/>
</dbReference>
<proteinExistence type="inferred from homology"/>
<dbReference type="Pfam" id="PF02594">
    <property type="entry name" value="DUF167"/>
    <property type="match status" value="1"/>
</dbReference>
<dbReference type="SUPFAM" id="SSF69786">
    <property type="entry name" value="YggU-like"/>
    <property type="match status" value="1"/>
</dbReference>
<protein>
    <recommendedName>
        <fullName evidence="2">UPF0235 protein A3J66_04515</fullName>
    </recommendedName>
</protein>
<reference evidence="3 4" key="1">
    <citation type="journal article" date="2016" name="Nat. Commun.">
        <title>Thousands of microbial genomes shed light on interconnected biogeochemical processes in an aquifer system.</title>
        <authorList>
            <person name="Anantharaman K."/>
            <person name="Brown C.T."/>
            <person name="Hug L.A."/>
            <person name="Sharon I."/>
            <person name="Castelle C.J."/>
            <person name="Probst A.J."/>
            <person name="Thomas B.C."/>
            <person name="Singh A."/>
            <person name="Wilkins M.J."/>
            <person name="Karaoz U."/>
            <person name="Brodie E.L."/>
            <person name="Williams K.H."/>
            <person name="Hubbard S.S."/>
            <person name="Banfield J.F."/>
        </authorList>
    </citation>
    <scope>NUCLEOTIDE SEQUENCE [LARGE SCALE GENOMIC DNA]</scope>
</reference>
<name>A0A1F6M4I9_9BACT</name>